<evidence type="ECO:0000259" key="4">
    <source>
        <dbReference type="Pfam" id="PF08501"/>
    </source>
</evidence>
<keyword evidence="3" id="KW-0028">Amino-acid biosynthesis</keyword>
<dbReference type="SUPFAM" id="SSF51735">
    <property type="entry name" value="NAD(P)-binding Rossmann-fold domains"/>
    <property type="match status" value="1"/>
</dbReference>
<dbReference type="SUPFAM" id="SSF53223">
    <property type="entry name" value="Aminoacid dehydrogenase-like, N-terminal domain"/>
    <property type="match status" value="1"/>
</dbReference>
<dbReference type="GO" id="GO:0019632">
    <property type="term" value="P:shikimate metabolic process"/>
    <property type="evidence" value="ECO:0007669"/>
    <property type="project" value="TreeGrafter"/>
</dbReference>
<keyword evidence="3" id="KW-0057">Aromatic amino acid biosynthesis</keyword>
<comment type="pathway">
    <text evidence="1">Metabolic intermediate biosynthesis; chorismate biosynthesis; chorismate from D-erythrose 4-phosphate and phosphoenolpyruvate: step 4/7.</text>
</comment>
<gene>
    <name evidence="5" type="ORF">ATO3_07805</name>
</gene>
<evidence type="ECO:0000313" key="5">
    <source>
        <dbReference type="EMBL" id="OWU76177.1"/>
    </source>
</evidence>
<evidence type="ECO:0000256" key="3">
    <source>
        <dbReference type="ARBA" id="ARBA00023141"/>
    </source>
</evidence>
<sequence length="287" mass="30524">MFVGRQPELSGPQFIALIGHDLNRYLLPRLQEAEARALGIDLKVDLLDPLSMARARPHLTEMLSMLPMLGFAGACIASPYKRAAVEHVDGLSLAAQATGAVTTVVFRDGMRLGHNASAWAVRESLRRSLGEVGPGPVLLLGAGSTGAAVGFALQQLGTNEVLIHDPRAERAEQLAATLKATVVTDLAAAADRAQGIINASPVGSARHPGCAIDTDLLRPAQWVADVVEDPIETSLIRAARARHCRTVDGSAMAVFRAVRDLHLLTGRPADTERIRQSADCLRHATPI</sequence>
<dbReference type="InterPro" id="IPR022893">
    <property type="entry name" value="Shikimate_DH_fam"/>
</dbReference>
<dbReference type="GO" id="GO:0050661">
    <property type="term" value="F:NADP binding"/>
    <property type="evidence" value="ECO:0007669"/>
    <property type="project" value="TreeGrafter"/>
</dbReference>
<protein>
    <recommendedName>
        <fullName evidence="4">Shikimate dehydrogenase substrate binding N-terminal domain-containing protein</fullName>
    </recommendedName>
</protein>
<feature type="domain" description="Shikimate dehydrogenase substrate binding N-terminal" evidence="4">
    <location>
        <begin position="17"/>
        <end position="104"/>
    </location>
</feature>
<keyword evidence="2" id="KW-0560">Oxidoreductase</keyword>
<dbReference type="CDD" id="cd01065">
    <property type="entry name" value="NAD_bind_Shikimate_DH"/>
    <property type="match status" value="1"/>
</dbReference>
<dbReference type="GO" id="GO:0004764">
    <property type="term" value="F:shikimate 3-dehydrogenase (NADP+) activity"/>
    <property type="evidence" value="ECO:0007669"/>
    <property type="project" value="InterPro"/>
</dbReference>
<dbReference type="GO" id="GO:0005829">
    <property type="term" value="C:cytosol"/>
    <property type="evidence" value="ECO:0007669"/>
    <property type="project" value="TreeGrafter"/>
</dbReference>
<reference evidence="5 6" key="1">
    <citation type="submission" date="2013-04" db="EMBL/GenBank/DDBJ databases">
        <title>Oceanicola sp. 22II1-22F33 Genome Sequencing.</title>
        <authorList>
            <person name="Lai Q."/>
            <person name="Li G."/>
            <person name="Shao Z."/>
        </authorList>
    </citation>
    <scope>NUCLEOTIDE SEQUENCE [LARGE SCALE GENOMIC DNA]</scope>
    <source>
        <strain evidence="5 6">22II1-22F33</strain>
    </source>
</reference>
<dbReference type="InterPro" id="IPR046346">
    <property type="entry name" value="Aminoacid_DH-like_N_sf"/>
</dbReference>
<dbReference type="EMBL" id="AQQR01000002">
    <property type="protein sequence ID" value="OWU76177.1"/>
    <property type="molecule type" value="Genomic_DNA"/>
</dbReference>
<dbReference type="Pfam" id="PF08501">
    <property type="entry name" value="Shikimate_dh_N"/>
    <property type="match status" value="1"/>
</dbReference>
<dbReference type="Gene3D" id="3.40.50.10860">
    <property type="entry name" value="Leucine Dehydrogenase, chain A, domain 1"/>
    <property type="match status" value="1"/>
</dbReference>
<dbReference type="InterPro" id="IPR036291">
    <property type="entry name" value="NAD(P)-bd_dom_sf"/>
</dbReference>
<dbReference type="InterPro" id="IPR013708">
    <property type="entry name" value="Shikimate_DH-bd_N"/>
</dbReference>
<dbReference type="AlphaFoldDB" id="A0A225NT19"/>
<dbReference type="Proteomes" id="UP000215377">
    <property type="component" value="Unassembled WGS sequence"/>
</dbReference>
<comment type="caution">
    <text evidence="5">The sequence shown here is derived from an EMBL/GenBank/DDBJ whole genome shotgun (WGS) entry which is preliminary data.</text>
</comment>
<dbReference type="NCBIfam" id="NF009201">
    <property type="entry name" value="PRK12549.1"/>
    <property type="match status" value="1"/>
</dbReference>
<dbReference type="GO" id="GO:0009073">
    <property type="term" value="P:aromatic amino acid family biosynthetic process"/>
    <property type="evidence" value="ECO:0007669"/>
    <property type="project" value="UniProtKB-KW"/>
</dbReference>
<evidence type="ECO:0000256" key="2">
    <source>
        <dbReference type="ARBA" id="ARBA00023002"/>
    </source>
</evidence>
<keyword evidence="6" id="KW-1185">Reference proteome</keyword>
<dbReference type="GO" id="GO:0009423">
    <property type="term" value="P:chorismate biosynthetic process"/>
    <property type="evidence" value="ECO:0007669"/>
    <property type="project" value="TreeGrafter"/>
</dbReference>
<evidence type="ECO:0000256" key="1">
    <source>
        <dbReference type="ARBA" id="ARBA00004871"/>
    </source>
</evidence>
<organism evidence="5 6">
    <name type="scientific">Marinibacterium profundimaris</name>
    <dbReference type="NCBI Taxonomy" id="1679460"/>
    <lineage>
        <taxon>Bacteria</taxon>
        <taxon>Pseudomonadati</taxon>
        <taxon>Pseudomonadota</taxon>
        <taxon>Alphaproteobacteria</taxon>
        <taxon>Rhodobacterales</taxon>
        <taxon>Paracoccaceae</taxon>
        <taxon>Marinibacterium</taxon>
    </lineage>
</organism>
<dbReference type="PANTHER" id="PTHR21089">
    <property type="entry name" value="SHIKIMATE DEHYDROGENASE"/>
    <property type="match status" value="1"/>
</dbReference>
<proteinExistence type="predicted"/>
<dbReference type="Gene3D" id="3.40.50.720">
    <property type="entry name" value="NAD(P)-binding Rossmann-like Domain"/>
    <property type="match status" value="1"/>
</dbReference>
<evidence type="ECO:0000313" key="6">
    <source>
        <dbReference type="Proteomes" id="UP000215377"/>
    </source>
</evidence>
<name>A0A225NT19_9RHOB</name>
<accession>A0A225NT19</accession>
<dbReference type="PANTHER" id="PTHR21089:SF1">
    <property type="entry name" value="BIFUNCTIONAL 3-DEHYDROQUINATE DEHYDRATASE_SHIKIMATE DEHYDROGENASE, CHLOROPLASTIC"/>
    <property type="match status" value="1"/>
</dbReference>